<reference evidence="2 3" key="1">
    <citation type="submission" date="2012-08" db="EMBL/GenBank/DDBJ databases">
        <authorList>
            <person name="Gan P.H.P."/>
            <person name="Ikeda K."/>
            <person name="Irieda H."/>
            <person name="Narusaka M."/>
            <person name="O'Connell R.J."/>
            <person name="Narusaka Y."/>
            <person name="Takano Y."/>
            <person name="Kubo Y."/>
            <person name="Shirasu K."/>
        </authorList>
    </citation>
    <scope>NUCLEOTIDE SEQUENCE [LARGE SCALE GENOMIC DNA]</scope>
    <source>
        <strain evidence="2 3">Nara gc5</strain>
    </source>
</reference>
<dbReference type="OrthoDB" id="5404599at2759"/>
<accession>A0A7J6JIB8</accession>
<dbReference type="InterPro" id="IPR002575">
    <property type="entry name" value="Aminoglycoside_PTrfase"/>
</dbReference>
<sequence length="137" mass="15938">MRVKGSHLKQPLNDIILRGYPENSGPFEGPDAVEKFHTTCGIEIDNKKEIVFTHADLLSSNIMLTPGPLPRVAAIIDWEQAGWYPEYWEYCKVKRMNQFPEPLHTEWVENYVPMMLKPADEYTIYWTFVAYALARAF</sequence>
<dbReference type="GeneID" id="43616072"/>
<feature type="domain" description="Aminoglycoside phosphotransferase" evidence="1">
    <location>
        <begin position="45"/>
        <end position="111"/>
    </location>
</feature>
<dbReference type="PANTHER" id="PTHR21310:SF54">
    <property type="entry name" value="AMINOGLYCOSIDE PHOSPHOTRANSFERASE DOMAIN-CONTAINING PROTEIN"/>
    <property type="match status" value="1"/>
</dbReference>
<evidence type="ECO:0000313" key="3">
    <source>
        <dbReference type="Proteomes" id="UP000011096"/>
    </source>
</evidence>
<dbReference type="Pfam" id="PF01636">
    <property type="entry name" value="APH"/>
    <property type="match status" value="1"/>
</dbReference>
<comment type="caution">
    <text evidence="2">The sequence shown here is derived from an EMBL/GenBank/DDBJ whole genome shotgun (WGS) entry which is preliminary data.</text>
</comment>
<dbReference type="RefSeq" id="XP_066009580.1">
    <property type="nucleotide sequence ID" value="XM_066151072.1"/>
</dbReference>
<dbReference type="Gene3D" id="3.90.1200.10">
    <property type="match status" value="1"/>
</dbReference>
<gene>
    <name evidence="2" type="ORF">CGGC5_v003077</name>
</gene>
<dbReference type="PANTHER" id="PTHR21310">
    <property type="entry name" value="AMINOGLYCOSIDE PHOSPHOTRANSFERASE-RELATED-RELATED"/>
    <property type="match status" value="1"/>
</dbReference>
<dbReference type="Proteomes" id="UP000011096">
    <property type="component" value="Unassembled WGS sequence"/>
</dbReference>
<reference evidence="2 3" key="2">
    <citation type="submission" date="2020-04" db="EMBL/GenBank/DDBJ databases">
        <title>Genome sequencing and assembly of multiple isolates from the Colletotrichum gloeosporioides species complex.</title>
        <authorList>
            <person name="Gan P."/>
            <person name="Shirasu K."/>
        </authorList>
    </citation>
    <scope>NUCLEOTIDE SEQUENCE [LARGE SCALE GENOMIC DNA]</scope>
    <source>
        <strain evidence="2 3">Nara gc5</strain>
    </source>
</reference>
<proteinExistence type="predicted"/>
<evidence type="ECO:0000259" key="1">
    <source>
        <dbReference type="Pfam" id="PF01636"/>
    </source>
</evidence>
<dbReference type="InParanoid" id="A0A7J6JIB8"/>
<protein>
    <recommendedName>
        <fullName evidence="1">Aminoglycoside phosphotransferase domain-containing protein</fullName>
    </recommendedName>
</protein>
<dbReference type="EMBL" id="ANPB02000002">
    <property type="protein sequence ID" value="KAF4489971.1"/>
    <property type="molecule type" value="Genomic_DNA"/>
</dbReference>
<name>A0A7J6JIB8_COLFN</name>
<dbReference type="InterPro" id="IPR051678">
    <property type="entry name" value="AGP_Transferase"/>
</dbReference>
<dbReference type="SUPFAM" id="SSF56112">
    <property type="entry name" value="Protein kinase-like (PK-like)"/>
    <property type="match status" value="1"/>
</dbReference>
<keyword evidence="3" id="KW-1185">Reference proteome</keyword>
<organism evidence="2 3">
    <name type="scientific">Colletotrichum fructicola (strain Nara gc5)</name>
    <name type="common">Anthracnose fungus</name>
    <name type="synonym">Colletotrichum gloeosporioides (strain Nara gc5)</name>
    <dbReference type="NCBI Taxonomy" id="1213859"/>
    <lineage>
        <taxon>Eukaryota</taxon>
        <taxon>Fungi</taxon>
        <taxon>Dikarya</taxon>
        <taxon>Ascomycota</taxon>
        <taxon>Pezizomycotina</taxon>
        <taxon>Sordariomycetes</taxon>
        <taxon>Hypocreomycetidae</taxon>
        <taxon>Glomerellales</taxon>
        <taxon>Glomerellaceae</taxon>
        <taxon>Colletotrichum</taxon>
        <taxon>Colletotrichum gloeosporioides species complex</taxon>
    </lineage>
</organism>
<dbReference type="InterPro" id="IPR011009">
    <property type="entry name" value="Kinase-like_dom_sf"/>
</dbReference>
<evidence type="ECO:0000313" key="2">
    <source>
        <dbReference type="EMBL" id="KAF4489971.1"/>
    </source>
</evidence>
<dbReference type="AlphaFoldDB" id="A0A7J6JIB8"/>